<comment type="caution">
    <text evidence="1">The sequence shown here is derived from an EMBL/GenBank/DDBJ whole genome shotgun (WGS) entry which is preliminary data.</text>
</comment>
<evidence type="ECO:0000313" key="2">
    <source>
        <dbReference type="Proteomes" id="UP001168821"/>
    </source>
</evidence>
<protein>
    <submittedName>
        <fullName evidence="1">Uncharacterized protein</fullName>
    </submittedName>
</protein>
<dbReference type="Proteomes" id="UP001168821">
    <property type="component" value="Unassembled WGS sequence"/>
</dbReference>
<reference evidence="1" key="1">
    <citation type="journal article" date="2023" name="G3 (Bethesda)">
        <title>Whole genome assemblies of Zophobas morio and Tenebrio molitor.</title>
        <authorList>
            <person name="Kaur S."/>
            <person name="Stinson S.A."/>
            <person name="diCenzo G.C."/>
        </authorList>
    </citation>
    <scope>NUCLEOTIDE SEQUENCE</scope>
    <source>
        <strain evidence="1">QUZm001</strain>
    </source>
</reference>
<dbReference type="AlphaFoldDB" id="A0AA38ISV0"/>
<proteinExistence type="predicted"/>
<sequence>MQASTSNQAERETTEIARSVKESLLPSKSRHLYEETYNLYRKWCSKKNVKLTSEESILAYFTTELSSYEKTWGLAFINCSGRVY</sequence>
<keyword evidence="2" id="KW-1185">Reference proteome</keyword>
<dbReference type="EMBL" id="JALNTZ010000002">
    <property type="protein sequence ID" value="KAJ3661600.1"/>
    <property type="molecule type" value="Genomic_DNA"/>
</dbReference>
<gene>
    <name evidence="1" type="ORF">Zmor_005990</name>
</gene>
<organism evidence="1 2">
    <name type="scientific">Zophobas morio</name>
    <dbReference type="NCBI Taxonomy" id="2755281"/>
    <lineage>
        <taxon>Eukaryota</taxon>
        <taxon>Metazoa</taxon>
        <taxon>Ecdysozoa</taxon>
        <taxon>Arthropoda</taxon>
        <taxon>Hexapoda</taxon>
        <taxon>Insecta</taxon>
        <taxon>Pterygota</taxon>
        <taxon>Neoptera</taxon>
        <taxon>Endopterygota</taxon>
        <taxon>Coleoptera</taxon>
        <taxon>Polyphaga</taxon>
        <taxon>Cucujiformia</taxon>
        <taxon>Tenebrionidae</taxon>
        <taxon>Zophobas</taxon>
    </lineage>
</organism>
<name>A0AA38ISV0_9CUCU</name>
<evidence type="ECO:0000313" key="1">
    <source>
        <dbReference type="EMBL" id="KAJ3661600.1"/>
    </source>
</evidence>
<accession>A0AA38ISV0</accession>